<organism evidence="2 3">
    <name type="scientific">Phytophthora pseudosyringae</name>
    <dbReference type="NCBI Taxonomy" id="221518"/>
    <lineage>
        <taxon>Eukaryota</taxon>
        <taxon>Sar</taxon>
        <taxon>Stramenopiles</taxon>
        <taxon>Oomycota</taxon>
        <taxon>Peronosporomycetes</taxon>
        <taxon>Peronosporales</taxon>
        <taxon>Peronosporaceae</taxon>
        <taxon>Phytophthora</taxon>
    </lineage>
</organism>
<evidence type="ECO:0000256" key="1">
    <source>
        <dbReference type="SAM" id="MobiDB-lite"/>
    </source>
</evidence>
<protein>
    <submittedName>
        <fullName evidence="2">Uncharacterized protein</fullName>
    </submittedName>
</protein>
<keyword evidence="3" id="KW-1185">Reference proteome</keyword>
<proteinExistence type="predicted"/>
<dbReference type="OrthoDB" id="128813at2759"/>
<name>A0A8T1VIA5_9STRA</name>
<feature type="region of interest" description="Disordered" evidence="1">
    <location>
        <begin position="397"/>
        <end position="426"/>
    </location>
</feature>
<evidence type="ECO:0000313" key="3">
    <source>
        <dbReference type="Proteomes" id="UP000694044"/>
    </source>
</evidence>
<reference evidence="2" key="1">
    <citation type="submission" date="2021-02" db="EMBL/GenBank/DDBJ databases">
        <authorList>
            <person name="Palmer J.M."/>
        </authorList>
    </citation>
    <scope>NUCLEOTIDE SEQUENCE</scope>
    <source>
        <strain evidence="2">SCRP734</strain>
    </source>
</reference>
<gene>
    <name evidence="2" type="ORF">PHYPSEUDO_008020</name>
</gene>
<dbReference type="EMBL" id="JAGDFM010000322">
    <property type="protein sequence ID" value="KAG7379898.1"/>
    <property type="molecule type" value="Genomic_DNA"/>
</dbReference>
<dbReference type="AlphaFoldDB" id="A0A8T1VIA5"/>
<dbReference type="Proteomes" id="UP000694044">
    <property type="component" value="Unassembled WGS sequence"/>
</dbReference>
<comment type="caution">
    <text evidence="2">The sequence shown here is derived from an EMBL/GenBank/DDBJ whole genome shotgun (WGS) entry which is preliminary data.</text>
</comment>
<accession>A0A8T1VIA5</accession>
<evidence type="ECO:0000313" key="2">
    <source>
        <dbReference type="EMBL" id="KAG7379898.1"/>
    </source>
</evidence>
<sequence length="809" mass="89932">MWDQRPLSPDDTINGFQLQCISDPAKAEDIKRVVWSDCQTIPRLLCHLHYIRIREVRRWKHDPIVTFDADFRYHTSTSWSPEQVDLSRMGVGWCTTVQDPIRRMPPPSDVLPALFGALRDRLALHVSASGSATPSDNPPTALVASSQAASDVLLTSLSASDPSVQRCILHEIRHGASASKLQLLRTKRLAVRRAREAKQRQKQRLGAVAAAECDAALLDASTHDHKFQFFMTETHDKAAARLQTLFSECIAEMKKALVRMEGVAADTSEESESMVDEVVRRYEWQLFLARLQQDSGGDVDAALLVPGSPRDRSSISTNLSHSTNSKCSVKTVVQRALQEHGPAMENGDMLMVRSVISLRRTNRSCRGTEKSSRVAPSLHFGTSAAEMWTEVLEDMMSQASPTKPRRALPLSSSSTRRIRRLPPSRDTTALSLGSIFSTSGGTSSTFRQLPTEVTLQFPGTACDVPLSSVYIRWMLPAQSHSQDPPAANGVTTGNDWLQHVSVADYNIYFDIAEYEHNFAAIMQNYATSAALDEATTTFPIDHAVLASARRSLRGISSIFERTREQKEGHSADTIFAARQLQPCNYAPKIFDWPNQSQERSVFARASVLQLVQTLYYSKRFLTLMPGTDADILRKLYEVYIRRLMTSISPVNLLHDIFTSSYPSALFGEGCISTLYVPVVTGLEEAEAQDQAIVSPSMVSMHPLSAHAIHELLLIYVARASRTSDTVSNVDDSKERLTSLALSDAVNTLVPCRQTDPNQQVGARFCVIKNPRGLWKQNKETEDQDDAKAVQRFCDADIVFVEVSVLYLLD</sequence>